<dbReference type="PANTHER" id="PTHR21732">
    <property type="entry name" value="MYB/SANT-LIKE DNA-BINDING DOMAIN-CONTAINING PROTEIN 4"/>
    <property type="match status" value="1"/>
</dbReference>
<evidence type="ECO:0000259" key="5">
    <source>
        <dbReference type="Pfam" id="PF13873"/>
    </source>
</evidence>
<dbReference type="AlphaFoldDB" id="A0A0P7TBE7"/>
<proteinExistence type="predicted"/>
<evidence type="ECO:0000256" key="1">
    <source>
        <dbReference type="ARBA" id="ARBA00021375"/>
    </source>
</evidence>
<accession>A0A0P7TBE7</accession>
<comment type="caution">
    <text evidence="6">The sequence shown here is derived from an EMBL/GenBank/DDBJ whole genome shotgun (WGS) entry which is preliminary data.</text>
</comment>
<feature type="coiled-coil region" evidence="3">
    <location>
        <begin position="360"/>
        <end position="406"/>
    </location>
</feature>
<feature type="domain" description="Myb/SANT-like DNA-binding" evidence="5">
    <location>
        <begin position="39"/>
        <end position="114"/>
    </location>
</feature>
<evidence type="ECO:0000256" key="3">
    <source>
        <dbReference type="SAM" id="Coils"/>
    </source>
</evidence>
<dbReference type="PANTHER" id="PTHR21732:SF0">
    <property type="entry name" value="MYB_SANT-LIKE DNA-BINDING DOMAIN-CONTAINING PROTEIN 4"/>
    <property type="match status" value="1"/>
</dbReference>
<evidence type="ECO:0000256" key="4">
    <source>
        <dbReference type="SAM" id="MobiDB-lite"/>
    </source>
</evidence>
<feature type="compositionally biased region" description="Acidic residues" evidence="4">
    <location>
        <begin position="189"/>
        <end position="201"/>
    </location>
</feature>
<evidence type="ECO:0000313" key="7">
    <source>
        <dbReference type="Proteomes" id="UP000034805"/>
    </source>
</evidence>
<dbReference type="EMBL" id="JARO02014491">
    <property type="protein sequence ID" value="KPP58173.1"/>
    <property type="molecule type" value="Genomic_DNA"/>
</dbReference>
<feature type="region of interest" description="Disordered" evidence="4">
    <location>
        <begin position="125"/>
        <end position="201"/>
    </location>
</feature>
<feature type="non-terminal residue" evidence="6">
    <location>
        <position position="466"/>
    </location>
</feature>
<feature type="compositionally biased region" description="Acidic residues" evidence="4">
    <location>
        <begin position="435"/>
        <end position="453"/>
    </location>
</feature>
<dbReference type="Pfam" id="PF13873">
    <property type="entry name" value="Myb_DNA-bind_5"/>
    <property type="match status" value="1"/>
</dbReference>
<feature type="coiled-coil region" evidence="3">
    <location>
        <begin position="266"/>
        <end position="329"/>
    </location>
</feature>
<dbReference type="InterPro" id="IPR028002">
    <property type="entry name" value="Myb_DNA-bind_5"/>
</dbReference>
<evidence type="ECO:0000313" key="6">
    <source>
        <dbReference type="EMBL" id="KPP58173.1"/>
    </source>
</evidence>
<evidence type="ECO:0000256" key="2">
    <source>
        <dbReference type="ARBA" id="ARBA00023054"/>
    </source>
</evidence>
<dbReference type="Proteomes" id="UP000034805">
    <property type="component" value="Unassembled WGS sequence"/>
</dbReference>
<keyword evidence="2 3" id="KW-0175">Coiled coil</keyword>
<feature type="region of interest" description="Disordered" evidence="4">
    <location>
        <begin position="413"/>
        <end position="466"/>
    </location>
</feature>
<gene>
    <name evidence="6" type="ORF">Z043_124022</name>
</gene>
<organism evidence="6 7">
    <name type="scientific">Scleropages formosus</name>
    <name type="common">Asian bonytongue</name>
    <name type="synonym">Osteoglossum formosum</name>
    <dbReference type="NCBI Taxonomy" id="113540"/>
    <lineage>
        <taxon>Eukaryota</taxon>
        <taxon>Metazoa</taxon>
        <taxon>Chordata</taxon>
        <taxon>Craniata</taxon>
        <taxon>Vertebrata</taxon>
        <taxon>Euteleostomi</taxon>
        <taxon>Actinopterygii</taxon>
        <taxon>Neopterygii</taxon>
        <taxon>Teleostei</taxon>
        <taxon>Osteoglossocephala</taxon>
        <taxon>Osteoglossomorpha</taxon>
        <taxon>Osteoglossiformes</taxon>
        <taxon>Osteoglossidae</taxon>
        <taxon>Scleropages</taxon>
    </lineage>
</organism>
<feature type="compositionally biased region" description="Polar residues" evidence="4">
    <location>
        <begin position="126"/>
        <end position="145"/>
    </location>
</feature>
<feature type="compositionally biased region" description="Basic and acidic residues" evidence="4">
    <location>
        <begin position="455"/>
        <end position="466"/>
    </location>
</feature>
<sequence>MICPFRVKRHRYTYTIYSSNAGRAAKLDFLQVKHLKRKRKSNYSVKETQTLIREIHKRKDILFSRQQNTAINELKRRTWDEVADCVNALGEGELRTAAEVKRRYLDWRALMKRKQIRAELSGLKNEYNSSSPDNENSLSGDQSADLSGFPKDSTCDWQDLSDLGEPSSHLSSGIKMEDEEGNNYRLDGDTGEGEVEAEEEDDDCFPAILPDMEREGRVPEVFAHIDEFGMLSATKSAAARDLGVSSGMGVAGVGVTMGAADSTGVLIALERQRLDLEKHRLQVETERLQVERERLLVEKDKLRQVEVERERLQLEKERLQVERERLRLLMFQAERPVATAQQAVPVDCKKEHKPWQPVDLESEKLKLEKERLQLEKERLQFFKFESGRLQIEKERFQVEKERLQLQKDGQQLALHQEDEAIPDIGGEVDNNAVDGNEDDDDYNQKEDDDDLGGEDGSKDEDNHWGA</sequence>
<protein>
    <recommendedName>
        <fullName evidence="1">Myb/SANT-like DNA-binding domain-containing protein 4</fullName>
    </recommendedName>
</protein>
<keyword evidence="6" id="KW-0238">DNA-binding</keyword>
<reference evidence="6 7" key="1">
    <citation type="submission" date="2015-08" db="EMBL/GenBank/DDBJ databases">
        <title>The genome of the Asian arowana (Scleropages formosus).</title>
        <authorList>
            <person name="Tan M.H."/>
            <person name="Gan H.M."/>
            <person name="Croft L.J."/>
            <person name="Austin C.M."/>
        </authorList>
    </citation>
    <scope>NUCLEOTIDE SEQUENCE [LARGE SCALE GENOMIC DNA]</scope>
    <source>
        <strain evidence="6">Aro1</strain>
    </source>
</reference>
<dbReference type="GO" id="GO:0003677">
    <property type="term" value="F:DNA binding"/>
    <property type="evidence" value="ECO:0007669"/>
    <property type="project" value="UniProtKB-KW"/>
</dbReference>
<dbReference type="STRING" id="113540.ENSSFOP00015004975"/>
<name>A0A0P7TBE7_SCLFO</name>
<dbReference type="InterPro" id="IPR026162">
    <property type="entry name" value="MSANTD4"/>
</dbReference>